<keyword evidence="2" id="KW-0378">Hydrolase</keyword>
<dbReference type="Pfam" id="PF01368">
    <property type="entry name" value="DHH"/>
    <property type="match status" value="1"/>
</dbReference>
<dbReference type="InterPro" id="IPR051673">
    <property type="entry name" value="SSDNA_exonuclease_RecJ"/>
</dbReference>
<dbReference type="SUPFAM" id="SSF64182">
    <property type="entry name" value="DHH phosphoesterases"/>
    <property type="match status" value="1"/>
</dbReference>
<keyword evidence="2" id="KW-0540">Nuclease</keyword>
<dbReference type="InterPro" id="IPR038763">
    <property type="entry name" value="DHH_sf"/>
</dbReference>
<sequence length="280" mass="32321">MEEQWLINQTKEPPDWFIEVVKQYNPTFKKYYGAQLLWQRGIRTISQLDSFINFHSYQPASPWEFGQEIRLAVRRLQSAYKNQDKVTIWGDFDADGITSTAVLWDGLGQFFTQKNNLTYYIPNRLTESHGLNYLGIDKLAQENCQLIVTCDTGSTNINEIIYAKARGIDVIVTDHHTLPESRPPVTAIVNPRYLSQDHPLYHLSGVGVVYKLIEAMYETLPSIPKQPIEDLLDLVAIGLIADLVQLSGDCRYLAQFGIQKLLEDFKKNRKQDEDLEWEDY</sequence>
<evidence type="ECO:0000259" key="1">
    <source>
        <dbReference type="Pfam" id="PF01368"/>
    </source>
</evidence>
<feature type="domain" description="DDH" evidence="1">
    <location>
        <begin position="85"/>
        <end position="238"/>
    </location>
</feature>
<dbReference type="InterPro" id="IPR001667">
    <property type="entry name" value="DDH_dom"/>
</dbReference>
<dbReference type="PANTHER" id="PTHR30255">
    <property type="entry name" value="SINGLE-STRANDED-DNA-SPECIFIC EXONUCLEASE RECJ"/>
    <property type="match status" value="1"/>
</dbReference>
<proteinExistence type="predicted"/>
<gene>
    <name evidence="2" type="ORF">RINTHH_6650</name>
</gene>
<dbReference type="EMBL" id="CAIY01000027">
    <property type="protein sequence ID" value="CCH66820.1"/>
    <property type="molecule type" value="Genomic_DNA"/>
</dbReference>
<dbReference type="Gene3D" id="3.90.1640.30">
    <property type="match status" value="1"/>
</dbReference>
<keyword evidence="3" id="KW-1185">Reference proteome</keyword>
<dbReference type="STRING" id="1165094.RINTHH_6650"/>
<dbReference type="AlphaFoldDB" id="M1X2H2"/>
<organism evidence="2 3">
    <name type="scientific">Richelia intracellularis HH01</name>
    <dbReference type="NCBI Taxonomy" id="1165094"/>
    <lineage>
        <taxon>Bacteria</taxon>
        <taxon>Bacillati</taxon>
        <taxon>Cyanobacteriota</taxon>
        <taxon>Cyanophyceae</taxon>
        <taxon>Nostocales</taxon>
        <taxon>Nostocaceae</taxon>
        <taxon>Richelia</taxon>
    </lineage>
</organism>
<reference evidence="3" key="2">
    <citation type="submission" date="2016-01" db="EMBL/GenBank/DDBJ databases">
        <title>Diatom-associated endosymboitic cyanobacterium lacks core nitrogen metabolism enzymes.</title>
        <authorList>
            <person name="Hilton J.A."/>
            <person name="Foster R.A."/>
            <person name="Tripp H.J."/>
            <person name="Carter B.J."/>
            <person name="Zehr J.P."/>
            <person name="Villareal T.A."/>
        </authorList>
    </citation>
    <scope>NUCLEOTIDE SEQUENCE [LARGE SCALE GENOMIC DNA]</scope>
    <source>
        <strain evidence="3">HH01</strain>
    </source>
</reference>
<dbReference type="PANTHER" id="PTHR30255:SF2">
    <property type="entry name" value="SINGLE-STRANDED-DNA-SPECIFIC EXONUCLEASE RECJ"/>
    <property type="match status" value="1"/>
</dbReference>
<keyword evidence="2" id="KW-0269">Exonuclease</keyword>
<dbReference type="Proteomes" id="UP000053051">
    <property type="component" value="Unassembled WGS sequence"/>
</dbReference>
<accession>M1X2H2</accession>
<evidence type="ECO:0000313" key="2">
    <source>
        <dbReference type="EMBL" id="CCH66820.1"/>
    </source>
</evidence>
<reference evidence="2 3" key="1">
    <citation type="submission" date="2012-05" db="EMBL/GenBank/DDBJ databases">
        <authorList>
            <person name="Hilton J."/>
        </authorList>
    </citation>
    <scope>NUCLEOTIDE SEQUENCE [LARGE SCALE GENOMIC DNA]</scope>
    <source>
        <strain evidence="2 3">HH01</strain>
    </source>
</reference>
<evidence type="ECO:0000313" key="3">
    <source>
        <dbReference type="Proteomes" id="UP000053051"/>
    </source>
</evidence>
<protein>
    <submittedName>
        <fullName evidence="2">Single-stranded-DNA-specific exonuclease RecJ,cyanobacterial paralog</fullName>
    </submittedName>
</protein>
<comment type="caution">
    <text evidence="2">The sequence shown here is derived from an EMBL/GenBank/DDBJ whole genome shotgun (WGS) entry which is preliminary data.</text>
</comment>
<dbReference type="GO" id="GO:0004527">
    <property type="term" value="F:exonuclease activity"/>
    <property type="evidence" value="ECO:0007669"/>
    <property type="project" value="UniProtKB-KW"/>
</dbReference>
<name>M1X2H2_9NOST</name>